<dbReference type="PANTHER" id="PTHR43775">
    <property type="entry name" value="FATTY ACID SYNTHASE"/>
    <property type="match status" value="1"/>
</dbReference>
<gene>
    <name evidence="12" type="primary">pks11-1</name>
    <name evidence="12" type="ordered locus">BN6_48330</name>
</gene>
<keyword evidence="3" id="KW-0808">Transferase</keyword>
<dbReference type="InterPro" id="IPR016035">
    <property type="entry name" value="Acyl_Trfase/lysoPLipase"/>
</dbReference>
<dbReference type="InterPro" id="IPR049551">
    <property type="entry name" value="PKS_DH_C"/>
</dbReference>
<dbReference type="FunFam" id="3.40.47.10:FF:000019">
    <property type="entry name" value="Polyketide synthase type I"/>
    <property type="match status" value="2"/>
</dbReference>
<evidence type="ECO:0000256" key="1">
    <source>
        <dbReference type="ARBA" id="ARBA00022450"/>
    </source>
</evidence>
<dbReference type="Gene3D" id="3.30.70.3290">
    <property type="match status" value="3"/>
</dbReference>
<evidence type="ECO:0000256" key="6">
    <source>
        <dbReference type="ARBA" id="ARBA00023315"/>
    </source>
</evidence>
<dbReference type="Pfam" id="PF16197">
    <property type="entry name" value="KAsynt_C_assoc"/>
    <property type="match status" value="3"/>
</dbReference>
<dbReference type="Gene3D" id="3.40.366.10">
    <property type="entry name" value="Malonyl-Coenzyme A Acyl Carrier Protein, domain 2"/>
    <property type="match status" value="3"/>
</dbReference>
<feature type="domain" description="PKS/mFAS DH" evidence="11">
    <location>
        <begin position="3439"/>
        <end position="3702"/>
    </location>
</feature>
<feature type="region of interest" description="N-terminal hotdog fold" evidence="7">
    <location>
        <begin position="1802"/>
        <end position="1918"/>
    </location>
</feature>
<feature type="domain" description="Ketosynthase family 3 (KS3)" evidence="10">
    <location>
        <begin position="954"/>
        <end position="1376"/>
    </location>
</feature>
<dbReference type="CDD" id="cd00833">
    <property type="entry name" value="PKS"/>
    <property type="match status" value="3"/>
</dbReference>
<dbReference type="KEGG" id="sesp:BN6_48330"/>
<dbReference type="InterPro" id="IPR049900">
    <property type="entry name" value="PKS_mFAS_DH"/>
</dbReference>
<feature type="region of interest" description="N-terminal hotdog fold" evidence="7">
    <location>
        <begin position="3439"/>
        <end position="3558"/>
    </location>
</feature>
<dbReference type="SMART" id="SM00825">
    <property type="entry name" value="PKS_KS"/>
    <property type="match status" value="3"/>
</dbReference>
<dbReference type="SUPFAM" id="SSF51735">
    <property type="entry name" value="NAD(P)-binding Rossmann-fold domains"/>
    <property type="match status" value="4"/>
</dbReference>
<dbReference type="InterPro" id="IPR014031">
    <property type="entry name" value="Ketoacyl_synth_C"/>
</dbReference>
<dbReference type="Pfam" id="PF08659">
    <property type="entry name" value="KR"/>
    <property type="match status" value="2"/>
</dbReference>
<feature type="domain" description="PKS/mFAS DH" evidence="11">
    <location>
        <begin position="1802"/>
        <end position="2059"/>
    </location>
</feature>
<dbReference type="EMBL" id="HE804045">
    <property type="protein sequence ID" value="CCH32105.1"/>
    <property type="molecule type" value="Genomic_DNA"/>
</dbReference>
<dbReference type="Pfam" id="PF00109">
    <property type="entry name" value="ketoacyl-synt"/>
    <property type="match status" value="3"/>
</dbReference>
<dbReference type="eggNOG" id="COG3321">
    <property type="taxonomic scope" value="Bacteria"/>
</dbReference>
<evidence type="ECO:0000256" key="8">
    <source>
        <dbReference type="SAM" id="MobiDB-lite"/>
    </source>
</evidence>
<keyword evidence="4" id="KW-0677">Repeat</keyword>
<dbReference type="InterPro" id="IPR009081">
    <property type="entry name" value="PP-bd_ACP"/>
</dbReference>
<evidence type="ECO:0000259" key="10">
    <source>
        <dbReference type="PROSITE" id="PS52004"/>
    </source>
</evidence>
<dbReference type="Pfam" id="PF14765">
    <property type="entry name" value="PS-DH"/>
    <property type="match status" value="2"/>
</dbReference>
<feature type="domain" description="Carrier" evidence="9">
    <location>
        <begin position="4109"/>
        <end position="4184"/>
    </location>
</feature>
<evidence type="ECO:0000313" key="13">
    <source>
        <dbReference type="Proteomes" id="UP000006281"/>
    </source>
</evidence>
<dbReference type="PROSITE" id="PS50075">
    <property type="entry name" value="CARRIER"/>
    <property type="match status" value="3"/>
</dbReference>
<dbReference type="SMART" id="SM00822">
    <property type="entry name" value="PKS_KR"/>
    <property type="match status" value="2"/>
</dbReference>
<evidence type="ECO:0000256" key="2">
    <source>
        <dbReference type="ARBA" id="ARBA00022553"/>
    </source>
</evidence>
<feature type="domain" description="Ketosynthase family 3 (KS3)" evidence="10">
    <location>
        <begin position="1"/>
        <end position="403"/>
    </location>
</feature>
<feature type="domain" description="Carrier" evidence="9">
    <location>
        <begin position="2475"/>
        <end position="2550"/>
    </location>
</feature>
<dbReference type="SMART" id="SM00826">
    <property type="entry name" value="PKS_DH"/>
    <property type="match status" value="2"/>
</dbReference>
<dbReference type="InterPro" id="IPR036736">
    <property type="entry name" value="ACP-like_sf"/>
</dbReference>
<dbReference type="InterPro" id="IPR049552">
    <property type="entry name" value="PKS_DH_N"/>
</dbReference>
<feature type="region of interest" description="C-terminal hotdog fold" evidence="7">
    <location>
        <begin position="3568"/>
        <end position="3702"/>
    </location>
</feature>
<dbReference type="eggNOG" id="COG0300">
    <property type="taxonomic scope" value="Bacteria"/>
</dbReference>
<dbReference type="PROSITE" id="PS52004">
    <property type="entry name" value="KS3_2"/>
    <property type="match status" value="3"/>
</dbReference>
<dbReference type="InterPro" id="IPR016036">
    <property type="entry name" value="Malonyl_transacylase_ACP-bd"/>
</dbReference>
<dbReference type="FunFam" id="1.10.1200.10:FF:000007">
    <property type="entry name" value="Probable polyketide synthase pks17"/>
    <property type="match status" value="1"/>
</dbReference>
<dbReference type="InterPro" id="IPR013968">
    <property type="entry name" value="PKS_KR"/>
</dbReference>
<dbReference type="PATRIC" id="fig|1179773.3.peg.4846"/>
<reference evidence="12 13" key="1">
    <citation type="journal article" date="2012" name="BMC Genomics">
        <title>Complete genome sequence of Saccharothrix espanaensis DSM 44229T and comparison to the other completely sequenced Pseudonocardiaceae.</title>
        <authorList>
            <person name="Strobel T."/>
            <person name="Al-Dilaimi A."/>
            <person name="Blom J."/>
            <person name="Gessner A."/>
            <person name="Kalinowski J."/>
            <person name="Luzhetska M."/>
            <person name="Puhler A."/>
            <person name="Szczepanowski R."/>
            <person name="Bechthold A."/>
            <person name="Ruckert C."/>
        </authorList>
    </citation>
    <scope>NUCLEOTIDE SEQUENCE [LARGE SCALE GENOMIC DNA]</scope>
    <source>
        <strain evidence="13">ATCC 51144 / DSM 44229 / JCM 9112 / NBRC 15066 / NRRL 15764</strain>
    </source>
</reference>
<keyword evidence="5" id="KW-0511">Multifunctional enzyme</keyword>
<proteinExistence type="predicted"/>
<dbReference type="InterPro" id="IPR020807">
    <property type="entry name" value="PKS_DH"/>
</dbReference>
<evidence type="ECO:0000259" key="9">
    <source>
        <dbReference type="PROSITE" id="PS50075"/>
    </source>
</evidence>
<keyword evidence="6" id="KW-0012">Acyltransferase</keyword>
<dbReference type="InterPro" id="IPR001227">
    <property type="entry name" value="Ac_transferase_dom_sf"/>
</dbReference>
<dbReference type="Gene3D" id="3.10.129.110">
    <property type="entry name" value="Polyketide synthase dehydratase"/>
    <property type="match status" value="2"/>
</dbReference>
<dbReference type="SUPFAM" id="SSF55048">
    <property type="entry name" value="Probable ACP-binding domain of malonyl-CoA ACP transacylase"/>
    <property type="match status" value="3"/>
</dbReference>
<dbReference type="PROSITE" id="PS52019">
    <property type="entry name" value="PKS_MFAS_DH"/>
    <property type="match status" value="2"/>
</dbReference>
<dbReference type="InterPro" id="IPR018201">
    <property type="entry name" value="Ketoacyl_synth_AS"/>
</dbReference>
<dbReference type="InterPro" id="IPR036291">
    <property type="entry name" value="NAD(P)-bd_dom_sf"/>
</dbReference>
<dbReference type="Pfam" id="PF00698">
    <property type="entry name" value="Acyl_transf_1"/>
    <property type="match status" value="3"/>
</dbReference>
<dbReference type="InterPro" id="IPR032821">
    <property type="entry name" value="PKS_assoc"/>
</dbReference>
<dbReference type="RefSeq" id="WP_015102217.1">
    <property type="nucleotide sequence ID" value="NC_019673.1"/>
</dbReference>
<dbReference type="Proteomes" id="UP000006281">
    <property type="component" value="Chromosome"/>
</dbReference>
<keyword evidence="2" id="KW-0597">Phosphoprotein</keyword>
<dbReference type="GO" id="GO:0004312">
    <property type="term" value="F:fatty acid synthase activity"/>
    <property type="evidence" value="ECO:0007669"/>
    <property type="project" value="TreeGrafter"/>
</dbReference>
<feature type="active site" description="Proton donor; for dehydratase activity" evidence="7">
    <location>
        <position position="3624"/>
    </location>
</feature>
<dbReference type="SMART" id="SM01294">
    <property type="entry name" value="PKS_PP_betabranch"/>
    <property type="match status" value="2"/>
</dbReference>
<dbReference type="InterPro" id="IPR014030">
    <property type="entry name" value="Ketoacyl_synth_N"/>
</dbReference>
<organism evidence="12 13">
    <name type="scientific">Saccharothrix espanaensis (strain ATCC 51144 / DSM 44229 / JCM 9112 / NBRC 15066 / NRRL 15764)</name>
    <dbReference type="NCBI Taxonomy" id="1179773"/>
    <lineage>
        <taxon>Bacteria</taxon>
        <taxon>Bacillati</taxon>
        <taxon>Actinomycetota</taxon>
        <taxon>Actinomycetes</taxon>
        <taxon>Pseudonocardiales</taxon>
        <taxon>Pseudonocardiaceae</taxon>
        <taxon>Saccharothrix</taxon>
    </lineage>
</organism>
<keyword evidence="1" id="KW-0596">Phosphopantetheine</keyword>
<feature type="domain" description="Carrier" evidence="9">
    <location>
        <begin position="861"/>
        <end position="936"/>
    </location>
</feature>
<dbReference type="InterPro" id="IPR016039">
    <property type="entry name" value="Thiolase-like"/>
</dbReference>
<evidence type="ECO:0000313" key="12">
    <source>
        <dbReference type="EMBL" id="CCH32105.1"/>
    </source>
</evidence>
<dbReference type="BioCyc" id="SESP1179773:BN6_RS23375-MONOMER"/>
<dbReference type="HOGENOM" id="CLU_000022_35_8_11"/>
<dbReference type="SUPFAM" id="SSF52151">
    <property type="entry name" value="FabD/lysophospholipase-like"/>
    <property type="match status" value="3"/>
</dbReference>
<dbReference type="GO" id="GO:0004315">
    <property type="term" value="F:3-oxoacyl-[acyl-carrier-protein] synthase activity"/>
    <property type="evidence" value="ECO:0007669"/>
    <property type="project" value="InterPro"/>
</dbReference>
<feature type="region of interest" description="Disordered" evidence="8">
    <location>
        <begin position="1903"/>
        <end position="1925"/>
    </location>
</feature>
<dbReference type="InterPro" id="IPR050091">
    <property type="entry name" value="PKS_NRPS_Biosynth_Enz"/>
</dbReference>
<dbReference type="PROSITE" id="PS00606">
    <property type="entry name" value="KS3_1"/>
    <property type="match status" value="2"/>
</dbReference>
<dbReference type="InterPro" id="IPR014043">
    <property type="entry name" value="Acyl_transferase_dom"/>
</dbReference>
<dbReference type="PROSITE" id="PS00012">
    <property type="entry name" value="PHOSPHOPANTETHEINE"/>
    <property type="match status" value="2"/>
</dbReference>
<dbReference type="InterPro" id="IPR006162">
    <property type="entry name" value="Ppantetheine_attach_site"/>
</dbReference>
<name>K0JWC9_SACES</name>
<dbReference type="InterPro" id="IPR042104">
    <property type="entry name" value="PKS_dehydratase_sf"/>
</dbReference>
<dbReference type="InterPro" id="IPR020841">
    <property type="entry name" value="PKS_Beta-ketoAc_synthase_dom"/>
</dbReference>
<feature type="region of interest" description="C-terminal hotdog fold" evidence="7">
    <location>
        <begin position="1929"/>
        <end position="2059"/>
    </location>
</feature>
<dbReference type="Gene3D" id="3.40.47.10">
    <property type="match status" value="3"/>
</dbReference>
<dbReference type="SMART" id="SM00827">
    <property type="entry name" value="PKS_AT"/>
    <property type="match status" value="3"/>
</dbReference>
<dbReference type="eggNOG" id="COG1020">
    <property type="taxonomic scope" value="Bacteria"/>
</dbReference>
<dbReference type="GO" id="GO:0006633">
    <property type="term" value="P:fatty acid biosynthetic process"/>
    <property type="evidence" value="ECO:0007669"/>
    <property type="project" value="InterPro"/>
</dbReference>
<evidence type="ECO:0000256" key="4">
    <source>
        <dbReference type="ARBA" id="ARBA00022737"/>
    </source>
</evidence>
<accession>K0JWC9</accession>
<dbReference type="InterPro" id="IPR020806">
    <property type="entry name" value="PKS_PP-bd"/>
</dbReference>
<feature type="active site" description="Proton acceptor; for dehydratase activity" evidence="7">
    <location>
        <position position="3471"/>
    </location>
</feature>
<evidence type="ECO:0000256" key="7">
    <source>
        <dbReference type="PROSITE-ProRule" id="PRU01363"/>
    </source>
</evidence>
<dbReference type="STRING" id="1179773.BN6_48330"/>
<feature type="domain" description="Ketosynthase family 3 (KS3)" evidence="10">
    <location>
        <begin position="2566"/>
        <end position="2990"/>
    </location>
</feature>
<dbReference type="Pfam" id="PF00550">
    <property type="entry name" value="PP-binding"/>
    <property type="match status" value="3"/>
</dbReference>
<protein>
    <submittedName>
        <fullName evidence="12">Polyketide synthase</fullName>
    </submittedName>
</protein>
<dbReference type="SUPFAM" id="SSF47336">
    <property type="entry name" value="ACP-like"/>
    <property type="match status" value="3"/>
</dbReference>
<dbReference type="SUPFAM" id="SSF53901">
    <property type="entry name" value="Thiolase-like"/>
    <property type="match status" value="3"/>
</dbReference>
<dbReference type="Gene3D" id="1.10.1200.10">
    <property type="entry name" value="ACP-like"/>
    <property type="match status" value="3"/>
</dbReference>
<keyword evidence="13" id="KW-1185">Reference proteome</keyword>
<dbReference type="SMART" id="SM00823">
    <property type="entry name" value="PKS_PP"/>
    <property type="match status" value="3"/>
</dbReference>
<evidence type="ECO:0000259" key="11">
    <source>
        <dbReference type="PROSITE" id="PS52019"/>
    </source>
</evidence>
<dbReference type="PANTHER" id="PTHR43775:SF51">
    <property type="entry name" value="INACTIVE PHENOLPHTHIOCEROL SYNTHESIS POLYKETIDE SYNTHASE TYPE I PKS1-RELATED"/>
    <property type="match status" value="1"/>
</dbReference>
<evidence type="ECO:0000256" key="3">
    <source>
        <dbReference type="ARBA" id="ARBA00022679"/>
    </source>
</evidence>
<evidence type="ECO:0000256" key="5">
    <source>
        <dbReference type="ARBA" id="ARBA00023268"/>
    </source>
</evidence>
<dbReference type="InterPro" id="IPR057326">
    <property type="entry name" value="KR_dom"/>
</dbReference>
<dbReference type="GO" id="GO:0031177">
    <property type="term" value="F:phosphopantetheine binding"/>
    <property type="evidence" value="ECO:0007669"/>
    <property type="project" value="InterPro"/>
</dbReference>
<feature type="active site" description="Proton acceptor; for dehydratase activity" evidence="7">
    <location>
        <position position="1834"/>
    </location>
</feature>
<dbReference type="CDD" id="cd08956">
    <property type="entry name" value="KR_3_FAS_SDR_x"/>
    <property type="match status" value="2"/>
</dbReference>
<dbReference type="Pfam" id="PF02801">
    <property type="entry name" value="Ketoacyl-synt_C"/>
    <property type="match status" value="3"/>
</dbReference>
<feature type="active site" description="Proton donor; for dehydratase activity" evidence="7">
    <location>
        <position position="1986"/>
    </location>
</feature>
<dbReference type="Pfam" id="PF21089">
    <property type="entry name" value="PKS_DH_N"/>
    <property type="match status" value="2"/>
</dbReference>
<feature type="region of interest" description="Disordered" evidence="8">
    <location>
        <begin position="4079"/>
        <end position="4100"/>
    </location>
</feature>
<dbReference type="Gene3D" id="3.40.50.720">
    <property type="entry name" value="NAD(P)-binding Rossmann-like Domain"/>
    <property type="match status" value="2"/>
</dbReference>
<sequence>MPEIAVVGVACRLPMATGPAGFWTLLRSGASAITTGPDGARGGYLADADGFDAGFFGVSPREAAATDPQQRLVLELAWAALEDARVVPSTVRGSRTGVFVGALRDDYAALVHRSGPAAVTSHSMTGLSRGLIANRVSYALDFTGPSLTVDTAQSSSLVAVHLAVASLEAGESDLALAGGVHLGLLPGGRVVEERFGGLSPDGVSRAFASGANGFVPGEGAVVLVLKPLARAQADGDRVYAVVRGTAVNHGGAAPGLTVPGAPAQTAVVRAALRRAGIEPGAVRFVEAHGTGTAVGDPVEARALGAALGAGRPAGDPLLIGSVKPAIGHLAGAAGIAGLLKAVLAVAHRELPGTLNFTAPNPDIPFAELGLAVAAEPVALTGPLVAGVSSFGMGGTNCHVVISEAPAVVRPPRGDLPDGRPWVVTAAAPAALRARAADLAAVVGEHPVDVAHSLVATRELLAERAVVTSPGPDRRAAALAALAAGVPHPDVVVGSAGGSGGLGVLFAGQGGQRAGMGLGLAAEHPVFAAAHAEVSALLPAEVGRAVATGERLDDTALTQPALFALEVALYRLAEHWGLRPTHLVGHSVGEIAAAHVAGVLSLPDAARLVVERGRLMGALPPGGAMIAVGATEDEVLPLLADVPEVGIAAVNAPGSVVLSGAAGPCAQVAEVLRARGRKVKRLPVSHAFHSPLMAPVLDRFREVVAGLEFHPARLPVVSTVTGSVTGALSTPDYWVDQIAAPVRFADAVRALADAGVTTAVELGPDGALSAPAAESGCVAVPVLRRDRPEPETFTAALATAFTRGAAVDWSRAFDGVDVRPVDLPGYPFQRERHWFDAPAPVATAPAAPAPAVTTPEAAGGRRAVADLVHAHVAAVLGHADADRVDRDRTFQALGFDSLMAVELRDALSAVAGTALPTGLLFDHPTPAALADHLTALAAGRDESGVDTPAARVDPAEPIAVVGMAVRYPGGVDSPDDLWRVVEDGVDAIGPFPADRGWPADLFHPDPDRSGHSTVARGGFLDDVAAFDAAFFGVSPREALAMDPQQRLLMETAWSAVEHAGIDPTSLRGTDTGVFVGATAGDYGPRLHDGRAEVDGAVLTGTAPSVLSGRIAYHLGLHGPAVTVDTACSSSLVALHLAVRSLRSGELGLAFAGGVAVMAGPGMFVEFSRQRGLAADGRSKAFSAAADGTSWAEGVGVLLLERLSDAVRNGHRVLATVRGTAINSDGASNGLTAPSGLAQRRVIRAALADAGLRPSDVDAVEAHGTGTRLGDPIEAEAIAATYGRDRDRPLALGSLKSNIGHAQAAAGVGGVVKMVLAMRHGVLPATLHADEPTPHVDWTGDVELLTAARPWERAGRPRRAGVSSFGISGTNAHVVIEEPPAPPAAEPADRAPVRLWAVSGVDAEALRGQAAALAEHVRAAGPEPDDVAHTLARRTAFAHRAVVVGSRPLAGLDALAADGDAPGLVRGVAGSPDVVWLFSGQGAQRPGMGAGLAAHPGFRERFDRVVAELDRHLDRPLREVLGTDDVHRTEYTQPALFAFEVAAAGLLRDLGCVPAALVGHSVGEVAAAHVAGLWSLPDAARLVVARGRLMGAARPGGVMVALEASADEVELPEGVSLAAVNGPRAVVVSGDAEPTLALAGQWADRGRRTRRLKVGRAFHSHHMDDVLAGFREVAASLEYREPELAVVPTVAGATADDLRDPEYWVRQIRTAVHFHDAVSGVTGLPVELGPDAVLAPLVPGTVPLARAGRDEPAVFADAVARLHVAGVPVDLAALTPGRLTDLPTYRFRRERFWLAPGRSVAGGHPLVSAAVSVAGRDETVLTAELDVRSHPWLADHRIGDAVLVPATLFVELAGEAAARAGAAGVAELVLEKPLPLPDAATVTVQVVVTGRDLVVHARETDDDPWTRHATGVLGDGTAAPGDLTQWPPSGADPEDVTDAYARLADSGYHYGPAFAGVRALWRAGDAVYAEITPTVDAAGYGVHPALLDAALHPAVLDRPGTALPFAWTDVRRHGPAAGTLRVRVTPTGADRVSVLVADATGAPVVSVGSLVLRQVDRSALAPVRGGLHVVGWRPVGVPATPPTDHVELPADADLSTVDESVADVVWRVPDTGPAPDHAVLHRTARLLREWLALDWTQAARLTVVTSRSAAGPVWGLVRTAQSEHPDRFALVDLAAPEDGDVLPAALATGEPALAVRDGAFTAPRLEKTTAATEVVEFPGTVLVTGGTGGLGALVARHLVTAHGVRSLTLVGRRGPDAPGADALADELRDLGARVDVVAADLGLRAEVARVLDAIPADRPLCAVVHAAGVLADATVQNLTDERISAVLTPKADAAWHLHDLTRDRPLTAFVLFSSVSAVLGTPGQANYAAANAYLDALAAHRHEQGLPATSVAWGLWSEVGMGAALGDADRTRWSRAGVEPLDPAAGLALFDAVLGDPRPALVAARLTRRPADRARPATVDGSWRARTAALPEDARRTAVHDLVRATVAAVLGHGDAAGVPGDRPFRNLGFDSLAGLELRSRLAERTGLRLPATATFDHPTPDALAGYLLGRVIGTKAAVVAAAPVRADEPIAIVGMACRFPGGVESPADLWRLVADGVDAISAFPDNRGWDLDRLYHPDPDHSGTSYARHGGFLHDADLFDAAFFGMSPREALATDPQHRLLLETAWEAFESAGLPPESVRGSRTGVFAGAMYNDYASRLPATPAEVEGFLLTGTLSSVVSGRLAYVYGLEGPAVTVDTACSSSLVALHLAANALRRGECDLALAGGVTLMCGPDTFVEFSRQRGLAEDGRCRSFGAGASGTGWSEGAGLLLVERLSDARRNGHRVLAVVRGSAVNSDGGSNGLTAPNGPSQERVILAALADAGLRPSDVDAVEAHGTGTALGDPIEATALLSVYGQDRDRPLWLGSLKSNIGHSQAAAGVGGIIKVVEALRHSVLPRTLHAEEPSPHVDWDSGAVRLLTEQQPWSRGGRPRRAGVSSFGISGTNAHVVIEEPEPVPPAEPTGPVAWLVTGRDDEDLRATAARLRPAAETAHPADVGATLATRTRHPRRVVLTGDDLLAGLDAVAAGTAHPAVLPVSDAPPGRTAFLLAGQGSQRLGMGRDLAAASTPFAEAFAEVAAELDPHLPTPLADVLADADALDHTASAQPALFAVEVALARALAAHGITPDYLLGHSVGEVAAAHLAGVLDLADACRFVAARGRLMGAARPGGLMVALRADEDEARALIGDHAGVAVAAVNGPRSTVVSGDAEAVRAIAERWSAAGHRARPLTVSHAFHSPHMDHVLAEIREVAASLTFHEPRIPVVSNVTGRLATADELRSPDYWARHVRAAVRFHDGLRTLAGAGVTEFLAVGPDASLAVLAEEALPDAGLVVPVLRPGRPEPDAFTAALAARAARGADVTGLNTGGRLVDLPGPAFRRTRYWLDAPAAAPDAAGLGVDPAGHALLGVAVRPADRDGVLLTGSLSARSHPWLADHRVDGEALVPGTALLDLALHAGAAVDCPAVTELTLGVPLVLPESDAVRVQVVVGAPDADATRPVEVFAHLGTWTAVASGRVAPGADAVPGLTEWPPAAEEIDLTGAYDRLADHGYGYGPAFRGLRRAWRAGEVRYAEVAADETGAHVLPPALLDAALHPLLPGVDPDAPARIPFTWTDVAVHPGTRPTALRVRLTPVGADAVAVLAADGTGAPVVSATLALRPKAAAAPGLHRLAWRPTGPATGERATTVFRVPAEEPPGGQVVEVLKVVQDWLATPAGVLAVVTRGAVAAGPGDVPDPAQAAVWGLLRSARTEHPDRFALVDLEPGGERTDDEVAGLAAGGPVAVRGGVALEPVLVRGTPPGPSPDNPWTGGTVLITGGTGALGAVLARHLVTVHGARDLLLISRRGLAAPGAERLRDDLTALGAHVVVEACDAADRAALADLLHLHPVHAVVHTAGVLDDVPVTGLTPDRLATVLRAKADAAWHLHELVGDVAAFVLYSSVAGLLGTAGQANYAAGNAFLDALAAHRAGRGLPGTSLAWGVWDQAGAMAGHLTDADRTRLRRVGLVPLTEDRAMALFDAAIADPDPLAVLTRFDLAAADPHPLLAALAPPRRDTGRPAATGPDPASLAALPPARRRQVLVDLVRTEVAAVLGHPDPTGVSEHAAFGGLGFDSLTAVELRNRLGAATGRRLPTSLVFDHPTAGAVADLLAAGLPAPGQVALDRLEEAVRTALADGVDPVELGDRLRGLLDLPEPGTGLAAASDDELFALVDGFGTPA</sequence>